<dbReference type="GO" id="GO:0043386">
    <property type="term" value="P:mycotoxin biosynthetic process"/>
    <property type="evidence" value="ECO:0007669"/>
    <property type="project" value="UniProtKB-ARBA"/>
</dbReference>
<dbReference type="PROSITE" id="PS00723">
    <property type="entry name" value="POLYPRENYL_SYNTHASE_1"/>
    <property type="match status" value="1"/>
</dbReference>
<evidence type="ECO:0000256" key="4">
    <source>
        <dbReference type="RuleBase" id="RU004466"/>
    </source>
</evidence>
<dbReference type="GO" id="GO:0046165">
    <property type="term" value="P:alcohol biosynthetic process"/>
    <property type="evidence" value="ECO:0007669"/>
    <property type="project" value="UniProtKB-ARBA"/>
</dbReference>
<evidence type="ECO:0000256" key="5">
    <source>
        <dbReference type="SAM" id="MobiDB-lite"/>
    </source>
</evidence>
<comment type="similarity">
    <text evidence="4">Belongs to the FPP/GGPP synthase family.</text>
</comment>
<dbReference type="InterPro" id="IPR000092">
    <property type="entry name" value="Polyprenyl_synt"/>
</dbReference>
<keyword evidence="7" id="KW-1185">Reference proteome</keyword>
<dbReference type="Gene3D" id="1.10.600.10">
    <property type="entry name" value="Farnesyl Diphosphate Synthase"/>
    <property type="match status" value="1"/>
</dbReference>
<feature type="compositionally biased region" description="Polar residues" evidence="5">
    <location>
        <begin position="1"/>
        <end position="11"/>
    </location>
</feature>
<dbReference type="PANTHER" id="PTHR12001">
    <property type="entry name" value="GERANYLGERANYL PYROPHOSPHATE SYNTHASE"/>
    <property type="match status" value="1"/>
</dbReference>
<protein>
    <submittedName>
        <fullName evidence="6">Isoprenoid synthase domain-containing protein</fullName>
    </submittedName>
</protein>
<evidence type="ECO:0000256" key="1">
    <source>
        <dbReference type="ARBA" id="ARBA00022679"/>
    </source>
</evidence>
<dbReference type="OrthoDB" id="6921389at2759"/>
<dbReference type="GO" id="GO:0046872">
    <property type="term" value="F:metal ion binding"/>
    <property type="evidence" value="ECO:0007669"/>
    <property type="project" value="UniProtKB-KW"/>
</dbReference>
<dbReference type="InterPro" id="IPR033749">
    <property type="entry name" value="Polyprenyl_synt_CS"/>
</dbReference>
<organism evidence="6 7">
    <name type="scientific">Aspergillus leporis</name>
    <dbReference type="NCBI Taxonomy" id="41062"/>
    <lineage>
        <taxon>Eukaryota</taxon>
        <taxon>Fungi</taxon>
        <taxon>Dikarya</taxon>
        <taxon>Ascomycota</taxon>
        <taxon>Pezizomycotina</taxon>
        <taxon>Eurotiomycetes</taxon>
        <taxon>Eurotiomycetidae</taxon>
        <taxon>Eurotiales</taxon>
        <taxon>Aspergillaceae</taxon>
        <taxon>Aspergillus</taxon>
        <taxon>Aspergillus subgen. Circumdati</taxon>
    </lineage>
</organism>
<dbReference type="CDD" id="cd00685">
    <property type="entry name" value="Trans_IPPS_HT"/>
    <property type="match status" value="1"/>
</dbReference>
<gene>
    <name evidence="6" type="ORF">BDV29DRAFT_189885</name>
</gene>
<keyword evidence="2" id="KW-0479">Metal-binding</keyword>
<feature type="compositionally biased region" description="Low complexity" evidence="5">
    <location>
        <begin position="17"/>
        <end position="27"/>
    </location>
</feature>
<reference evidence="6 7" key="1">
    <citation type="submission" date="2019-04" db="EMBL/GenBank/DDBJ databases">
        <title>Friends and foes A comparative genomics study of 23 Aspergillus species from section Flavi.</title>
        <authorList>
            <consortium name="DOE Joint Genome Institute"/>
            <person name="Kjaerbolling I."/>
            <person name="Vesth T."/>
            <person name="Frisvad J.C."/>
            <person name="Nybo J.L."/>
            <person name="Theobald S."/>
            <person name="Kildgaard S."/>
            <person name="Isbrandt T."/>
            <person name="Kuo A."/>
            <person name="Sato A."/>
            <person name="Lyhne E.K."/>
            <person name="Kogle M.E."/>
            <person name="Wiebenga A."/>
            <person name="Kun R.S."/>
            <person name="Lubbers R.J."/>
            <person name="Makela M.R."/>
            <person name="Barry K."/>
            <person name="Chovatia M."/>
            <person name="Clum A."/>
            <person name="Daum C."/>
            <person name="Haridas S."/>
            <person name="He G."/>
            <person name="LaButti K."/>
            <person name="Lipzen A."/>
            <person name="Mondo S."/>
            <person name="Riley R."/>
            <person name="Salamov A."/>
            <person name="Simmons B.A."/>
            <person name="Magnuson J.K."/>
            <person name="Henrissat B."/>
            <person name="Mortensen U.H."/>
            <person name="Larsen T.O."/>
            <person name="Devries R.P."/>
            <person name="Grigoriev I.V."/>
            <person name="Machida M."/>
            <person name="Baker S.E."/>
            <person name="Andersen M.R."/>
        </authorList>
    </citation>
    <scope>NUCLEOTIDE SEQUENCE [LARGE SCALE GENOMIC DNA]</scope>
    <source>
        <strain evidence="6 7">CBS 151.66</strain>
    </source>
</reference>
<dbReference type="GO" id="GO:0004659">
    <property type="term" value="F:prenyltransferase activity"/>
    <property type="evidence" value="ECO:0007669"/>
    <property type="project" value="InterPro"/>
</dbReference>
<sequence>MADSSTSSANSCEVDGSSSMAASPPSRRSSETSWQMSDALPSLADFHSSVGSWGEQEQNIIKTPYTYILGLKGKGFRTRFLQALNVWLGVDNESCAIVDETISMLHNSSLLIDDIQDNSKYRRGALAAHEVYGVAQTINAANYVYFEAMQGLHRLESWPQLFLIYNEELLHLHRGQGMELFWRETMQPPSIDEYLRLISNKTGGLFRLALRLMQAMSDCNYEISPLVDVMGLMFQIVDDYKNLKDAKMNIQKGYCEDITEGKFSFLISHAVWINDAKRGDILRILKMHTTDNDLKAFVVQCLEESGSFEYTRRTVFQLGERARQLLANIPQPNPVIEALIDTLVKDL</sequence>
<feature type="region of interest" description="Disordered" evidence="5">
    <location>
        <begin position="1"/>
        <end position="34"/>
    </location>
</feature>
<dbReference type="SUPFAM" id="SSF48576">
    <property type="entry name" value="Terpenoid synthases"/>
    <property type="match status" value="1"/>
</dbReference>
<evidence type="ECO:0000256" key="3">
    <source>
        <dbReference type="ARBA" id="ARBA00022842"/>
    </source>
</evidence>
<dbReference type="PROSITE" id="PS00444">
    <property type="entry name" value="POLYPRENYL_SYNTHASE_2"/>
    <property type="match status" value="1"/>
</dbReference>
<proteinExistence type="inferred from homology"/>
<dbReference type="InterPro" id="IPR008949">
    <property type="entry name" value="Isoprenoid_synthase_dom_sf"/>
</dbReference>
<dbReference type="Proteomes" id="UP000326565">
    <property type="component" value="Unassembled WGS sequence"/>
</dbReference>
<dbReference type="AlphaFoldDB" id="A0A5N5X726"/>
<evidence type="ECO:0000256" key="2">
    <source>
        <dbReference type="ARBA" id="ARBA00022723"/>
    </source>
</evidence>
<keyword evidence="1 4" id="KW-0808">Transferase</keyword>
<accession>A0A5N5X726</accession>
<evidence type="ECO:0000313" key="7">
    <source>
        <dbReference type="Proteomes" id="UP000326565"/>
    </source>
</evidence>
<dbReference type="Pfam" id="PF00348">
    <property type="entry name" value="polyprenyl_synt"/>
    <property type="match status" value="1"/>
</dbReference>
<evidence type="ECO:0000313" key="6">
    <source>
        <dbReference type="EMBL" id="KAB8075887.1"/>
    </source>
</evidence>
<dbReference type="SFLD" id="SFLDS00005">
    <property type="entry name" value="Isoprenoid_Synthase_Type_I"/>
    <property type="match status" value="1"/>
</dbReference>
<name>A0A5N5X726_9EURO</name>
<keyword evidence="3" id="KW-0460">Magnesium</keyword>
<dbReference type="PANTHER" id="PTHR12001:SF44">
    <property type="entry name" value="GERANYLGERANYL PYROPHOSPHATE SYNTHASE"/>
    <property type="match status" value="1"/>
</dbReference>
<dbReference type="EMBL" id="ML732188">
    <property type="protein sequence ID" value="KAB8075887.1"/>
    <property type="molecule type" value="Genomic_DNA"/>
</dbReference>
<dbReference type="GO" id="GO:0008299">
    <property type="term" value="P:isoprenoid biosynthetic process"/>
    <property type="evidence" value="ECO:0007669"/>
    <property type="project" value="InterPro"/>
</dbReference>